<dbReference type="GO" id="GO:0031564">
    <property type="term" value="P:transcription antitermination"/>
    <property type="evidence" value="ECO:0007669"/>
    <property type="project" value="UniProtKB-KW"/>
</dbReference>
<evidence type="ECO:0000256" key="3">
    <source>
        <dbReference type="ARBA" id="ARBA00022884"/>
    </source>
</evidence>
<dbReference type="InterPro" id="IPR035926">
    <property type="entry name" value="NusB-like_sf"/>
</dbReference>
<dbReference type="PANTHER" id="PTHR11078:SF3">
    <property type="entry name" value="ANTITERMINATION NUSB DOMAIN-CONTAINING PROTEIN"/>
    <property type="match status" value="1"/>
</dbReference>
<dbReference type="HAMAP" id="MF_00073">
    <property type="entry name" value="NusB"/>
    <property type="match status" value="1"/>
</dbReference>
<dbReference type="PANTHER" id="PTHR11078">
    <property type="entry name" value="N UTILIZATION SUBSTANCE PROTEIN B-RELATED"/>
    <property type="match status" value="1"/>
</dbReference>
<comment type="function">
    <text evidence="6">Involved in transcription antitermination. Required for transcription of ribosomal RNA (rRNA) genes. Binds specifically to the boxA antiterminator sequence of the ribosomal RNA (rrn) operons.</text>
</comment>
<name>A0AAN1W134_9PROT</name>
<comment type="similarity">
    <text evidence="1 6">Belongs to the NusB family.</text>
</comment>
<keyword evidence="4 6" id="KW-0805">Transcription regulation</keyword>
<evidence type="ECO:0000259" key="7">
    <source>
        <dbReference type="Pfam" id="PF01029"/>
    </source>
</evidence>
<dbReference type="KEGG" id="fku:FGKAn22_19100"/>
<dbReference type="InterPro" id="IPR011605">
    <property type="entry name" value="NusB_fam"/>
</dbReference>
<dbReference type="Pfam" id="PF01029">
    <property type="entry name" value="NusB"/>
    <property type="match status" value="1"/>
</dbReference>
<dbReference type="GO" id="GO:0005829">
    <property type="term" value="C:cytosol"/>
    <property type="evidence" value="ECO:0007669"/>
    <property type="project" value="TreeGrafter"/>
</dbReference>
<keyword evidence="3 6" id="KW-0694">RNA-binding</keyword>
<evidence type="ECO:0000256" key="5">
    <source>
        <dbReference type="ARBA" id="ARBA00023163"/>
    </source>
</evidence>
<accession>A0AAN1W134</accession>
<dbReference type="Gene3D" id="1.10.940.10">
    <property type="entry name" value="NusB-like"/>
    <property type="match status" value="1"/>
</dbReference>
<evidence type="ECO:0000256" key="6">
    <source>
        <dbReference type="HAMAP-Rule" id="MF_00073"/>
    </source>
</evidence>
<evidence type="ECO:0000256" key="1">
    <source>
        <dbReference type="ARBA" id="ARBA00005952"/>
    </source>
</evidence>
<evidence type="ECO:0000313" key="8">
    <source>
        <dbReference type="EMBL" id="BBJ00218.1"/>
    </source>
</evidence>
<gene>
    <name evidence="6 8" type="primary">nusB</name>
    <name evidence="8" type="ORF">FGKAn22_19100</name>
</gene>
<feature type="domain" description="NusB/RsmB/TIM44" evidence="7">
    <location>
        <begin position="13"/>
        <end position="137"/>
    </location>
</feature>
<dbReference type="NCBIfam" id="TIGR01951">
    <property type="entry name" value="nusB"/>
    <property type="match status" value="1"/>
</dbReference>
<dbReference type="EMBL" id="AP019536">
    <property type="protein sequence ID" value="BBJ00218.1"/>
    <property type="molecule type" value="Genomic_DNA"/>
</dbReference>
<keyword evidence="5 6" id="KW-0804">Transcription</keyword>
<sequence>MEAKKTAAVSPRHRARELAMQGIYQWRVSGSDAHDIEKQVLEAKALGRFDKGLFTKLLRGALAQHAETEALLTPHLDRPLADLSPVEFAVLLLGAYELSQHIETPYKVVINEAVELAKTFGGTDGHKYVNGVLDKLAPQVRAVEFAARSKT</sequence>
<dbReference type="InterPro" id="IPR006027">
    <property type="entry name" value="NusB_RsmB_TIM44"/>
</dbReference>
<reference evidence="8 9" key="1">
    <citation type="submission" date="2019-03" db="EMBL/GenBank/DDBJ databases">
        <title>Complete genome sequence of Ferrigenium kumadai strain An22, a microaerophilic iron-oxidizing bacterium isolated from a paddy field soil.</title>
        <authorList>
            <person name="Watanabe T."/>
            <person name="Asakawa S."/>
        </authorList>
    </citation>
    <scope>NUCLEOTIDE SEQUENCE [LARGE SCALE GENOMIC DNA]</scope>
    <source>
        <strain evidence="8 9">An22</strain>
    </source>
</reference>
<dbReference type="Proteomes" id="UP001319121">
    <property type="component" value="Chromosome"/>
</dbReference>
<evidence type="ECO:0000256" key="2">
    <source>
        <dbReference type="ARBA" id="ARBA00022814"/>
    </source>
</evidence>
<keyword evidence="9" id="KW-1185">Reference proteome</keyword>
<evidence type="ECO:0000256" key="4">
    <source>
        <dbReference type="ARBA" id="ARBA00023015"/>
    </source>
</evidence>
<keyword evidence="2 6" id="KW-0889">Transcription antitermination</keyword>
<evidence type="ECO:0000313" key="9">
    <source>
        <dbReference type="Proteomes" id="UP001319121"/>
    </source>
</evidence>
<dbReference type="SUPFAM" id="SSF48013">
    <property type="entry name" value="NusB-like"/>
    <property type="match status" value="1"/>
</dbReference>
<organism evidence="8 9">
    <name type="scientific">Ferrigenium kumadai</name>
    <dbReference type="NCBI Taxonomy" id="1682490"/>
    <lineage>
        <taxon>Bacteria</taxon>
        <taxon>Pseudomonadati</taxon>
        <taxon>Pseudomonadota</taxon>
        <taxon>Betaproteobacteria</taxon>
        <taxon>Nitrosomonadales</taxon>
        <taxon>Gallionellaceae</taxon>
        <taxon>Ferrigenium</taxon>
    </lineage>
</organism>
<dbReference type="GO" id="GO:0003723">
    <property type="term" value="F:RNA binding"/>
    <property type="evidence" value="ECO:0007669"/>
    <property type="project" value="UniProtKB-UniRule"/>
</dbReference>
<proteinExistence type="inferred from homology"/>
<dbReference type="GO" id="GO:0006353">
    <property type="term" value="P:DNA-templated transcription termination"/>
    <property type="evidence" value="ECO:0007669"/>
    <property type="project" value="UniProtKB-UniRule"/>
</dbReference>
<dbReference type="AlphaFoldDB" id="A0AAN1W134"/>
<protein>
    <recommendedName>
        <fullName evidence="6">Transcription antitermination protein NusB</fullName>
    </recommendedName>
    <alternativeName>
        <fullName evidence="6">Antitermination factor NusB</fullName>
    </alternativeName>
</protein>